<dbReference type="STRING" id="655355.SAMN05216283_11274"/>
<name>A0A1I2KLC7_9BACT</name>
<feature type="transmembrane region" description="Helical" evidence="1">
    <location>
        <begin position="63"/>
        <end position="80"/>
    </location>
</feature>
<evidence type="ECO:0000256" key="1">
    <source>
        <dbReference type="SAM" id="Phobius"/>
    </source>
</evidence>
<proteinExistence type="predicted"/>
<dbReference type="PANTHER" id="PTHR40763:SF5">
    <property type="entry name" value="MEMBRANE PROTEIN"/>
    <property type="match status" value="1"/>
</dbReference>
<evidence type="ECO:0000313" key="4">
    <source>
        <dbReference type="Proteomes" id="UP000198964"/>
    </source>
</evidence>
<keyword evidence="4" id="KW-1185">Reference proteome</keyword>
<feature type="domain" description="LiaF transmembrane" evidence="2">
    <location>
        <begin position="11"/>
        <end position="104"/>
    </location>
</feature>
<keyword evidence="1" id="KW-0812">Transmembrane</keyword>
<dbReference type="AlphaFoldDB" id="A0A1I2KLC7"/>
<dbReference type="Proteomes" id="UP000198964">
    <property type="component" value="Unassembled WGS sequence"/>
</dbReference>
<feature type="transmembrane region" description="Helical" evidence="1">
    <location>
        <begin position="86"/>
        <end position="102"/>
    </location>
</feature>
<dbReference type="RefSeq" id="WP_093921215.1">
    <property type="nucleotide sequence ID" value="NZ_FONW01000012.1"/>
</dbReference>
<gene>
    <name evidence="3" type="ORF">SAMN05216283_11274</name>
</gene>
<organism evidence="3 4">
    <name type="scientific">Sunxiuqinia elliptica</name>
    <dbReference type="NCBI Taxonomy" id="655355"/>
    <lineage>
        <taxon>Bacteria</taxon>
        <taxon>Pseudomonadati</taxon>
        <taxon>Bacteroidota</taxon>
        <taxon>Bacteroidia</taxon>
        <taxon>Marinilabiliales</taxon>
        <taxon>Prolixibacteraceae</taxon>
        <taxon>Sunxiuqinia</taxon>
    </lineage>
</organism>
<evidence type="ECO:0000313" key="3">
    <source>
        <dbReference type="EMBL" id="SFF67050.1"/>
    </source>
</evidence>
<keyword evidence="1" id="KW-1133">Transmembrane helix</keyword>
<reference evidence="3 4" key="1">
    <citation type="submission" date="2016-10" db="EMBL/GenBank/DDBJ databases">
        <authorList>
            <person name="de Groot N.N."/>
        </authorList>
    </citation>
    <scope>NUCLEOTIDE SEQUENCE [LARGE SCALE GENOMIC DNA]</scope>
    <source>
        <strain evidence="3 4">CGMCC 1.9156</strain>
    </source>
</reference>
<feature type="transmembrane region" description="Helical" evidence="1">
    <location>
        <begin position="39"/>
        <end position="56"/>
    </location>
</feature>
<protein>
    <submittedName>
        <fullName evidence="3">Cell wall-active antibiotics response 4TMS YvqF</fullName>
    </submittedName>
</protein>
<dbReference type="Pfam" id="PF22570">
    <property type="entry name" value="LiaF-TM"/>
    <property type="match status" value="1"/>
</dbReference>
<evidence type="ECO:0000259" key="2">
    <source>
        <dbReference type="Pfam" id="PF22570"/>
    </source>
</evidence>
<accession>A0A1I2KLC7</accession>
<feature type="transmembrane region" description="Helical" evidence="1">
    <location>
        <begin position="9"/>
        <end position="27"/>
    </location>
</feature>
<dbReference type="PANTHER" id="PTHR40763">
    <property type="entry name" value="MEMBRANE PROTEIN-RELATED"/>
    <property type="match status" value="1"/>
</dbReference>
<dbReference type="InterPro" id="IPR054331">
    <property type="entry name" value="LiaF_TM"/>
</dbReference>
<keyword evidence="1" id="KW-0472">Membrane</keyword>
<sequence>MENKGNKRFYLGLMLIVIGAVLILERLNLLPWNVADLLISWQMLLVAIGVFSLAGGNKTGGTILIVIGGFFLLPELISVPHEVRRLYWPLILVAIGAALLFRHKGCKTQIERGVEGKDFNEFDDFVIFGGREIFVNSQSLKGGRSTSIFGGIEYDFRQAKLAPEGAFIDSIAVFGGCGIKVPLDWVVRNEVTTIFGAFTDKRGDMFNRGASYDPSKTLVIRGMTIFGGFEVKYV</sequence>
<dbReference type="EMBL" id="FONW01000012">
    <property type="protein sequence ID" value="SFF67050.1"/>
    <property type="molecule type" value="Genomic_DNA"/>
</dbReference>